<dbReference type="EMBL" id="MU167225">
    <property type="protein sequence ID" value="KAG0149759.1"/>
    <property type="molecule type" value="Genomic_DNA"/>
</dbReference>
<organism evidence="2 3">
    <name type="scientific">Cronartium quercuum f. sp. fusiforme G11</name>
    <dbReference type="NCBI Taxonomy" id="708437"/>
    <lineage>
        <taxon>Eukaryota</taxon>
        <taxon>Fungi</taxon>
        <taxon>Dikarya</taxon>
        <taxon>Basidiomycota</taxon>
        <taxon>Pucciniomycotina</taxon>
        <taxon>Pucciniomycetes</taxon>
        <taxon>Pucciniales</taxon>
        <taxon>Coleosporiaceae</taxon>
        <taxon>Cronartium</taxon>
    </lineage>
</organism>
<dbReference type="OrthoDB" id="16729at2759"/>
<sequence length="254" mass="28128">MDESFSKELGEIRSPDPAPSTSATKEIEDLMATSSQIPEDPAEEATTAAGQAQPAHLEEHSIESQDVEAAEDDALLAIDLRIRLLETVLAGSISSSDAFQNRISSTDRRKIGTRAETIVKKLNDVLQAKHNDVVRRFVQSYDLNEPLLRIPNPIHQQAQSILKKDQQLSTNEKLSLVFESETEMTSLEKDLREIDLLNGRGFLDAGKLADCEPLKDALQALMEEVQVRTEAVAALESRITSTMSQYDSYVSRTC</sequence>
<comment type="caution">
    <text evidence="2">The sequence shown here is derived from an EMBL/GenBank/DDBJ whole genome shotgun (WGS) entry which is preliminary data.</text>
</comment>
<dbReference type="GO" id="GO:0061640">
    <property type="term" value="P:cytoskeleton-dependent cytokinesis"/>
    <property type="evidence" value="ECO:0007669"/>
    <property type="project" value="InterPro"/>
</dbReference>
<reference evidence="2" key="1">
    <citation type="submission" date="2013-11" db="EMBL/GenBank/DDBJ databases">
        <title>Genome sequence of the fusiform rust pathogen reveals effectors for host alternation and coevolution with pine.</title>
        <authorList>
            <consortium name="DOE Joint Genome Institute"/>
            <person name="Smith K."/>
            <person name="Pendleton A."/>
            <person name="Kubisiak T."/>
            <person name="Anderson C."/>
            <person name="Salamov A."/>
            <person name="Aerts A."/>
            <person name="Riley R."/>
            <person name="Clum A."/>
            <person name="Lindquist E."/>
            <person name="Ence D."/>
            <person name="Campbell M."/>
            <person name="Kronenberg Z."/>
            <person name="Feau N."/>
            <person name="Dhillon B."/>
            <person name="Hamelin R."/>
            <person name="Burleigh J."/>
            <person name="Smith J."/>
            <person name="Yandell M."/>
            <person name="Nelson C."/>
            <person name="Grigoriev I."/>
            <person name="Davis J."/>
        </authorList>
    </citation>
    <scope>NUCLEOTIDE SEQUENCE</scope>
    <source>
        <strain evidence="2">G11</strain>
    </source>
</reference>
<proteinExistence type="predicted"/>
<gene>
    <name evidence="2" type="ORF">CROQUDRAFT_39500</name>
</gene>
<evidence type="ECO:0000313" key="2">
    <source>
        <dbReference type="EMBL" id="KAG0149759.1"/>
    </source>
</evidence>
<evidence type="ECO:0000256" key="1">
    <source>
        <dbReference type="SAM" id="MobiDB-lite"/>
    </source>
</evidence>
<dbReference type="Pfam" id="PF07426">
    <property type="entry name" value="Dynactin_p22"/>
    <property type="match status" value="1"/>
</dbReference>
<feature type="region of interest" description="Disordered" evidence="1">
    <location>
        <begin position="1"/>
        <end position="68"/>
    </location>
</feature>
<evidence type="ECO:0000313" key="3">
    <source>
        <dbReference type="Proteomes" id="UP000886653"/>
    </source>
</evidence>
<protein>
    <submittedName>
        <fullName evidence="2">Uncharacterized protein</fullName>
    </submittedName>
</protein>
<dbReference type="GO" id="GO:0005869">
    <property type="term" value="C:dynactin complex"/>
    <property type="evidence" value="ECO:0007669"/>
    <property type="project" value="InterPro"/>
</dbReference>
<keyword evidence="3" id="KW-1185">Reference proteome</keyword>
<accession>A0A9P6NPN5</accession>
<dbReference type="InterPro" id="IPR009991">
    <property type="entry name" value="DCTN3"/>
</dbReference>
<dbReference type="AlphaFoldDB" id="A0A9P6NPN5"/>
<dbReference type="Proteomes" id="UP000886653">
    <property type="component" value="Unassembled WGS sequence"/>
</dbReference>
<feature type="compositionally biased region" description="Low complexity" evidence="1">
    <location>
        <begin position="44"/>
        <end position="55"/>
    </location>
</feature>
<name>A0A9P6NPN5_9BASI</name>
<feature type="compositionally biased region" description="Basic and acidic residues" evidence="1">
    <location>
        <begin position="1"/>
        <end position="14"/>
    </location>
</feature>